<protein>
    <submittedName>
        <fullName evidence="1">6602_t:CDS:1</fullName>
    </submittedName>
</protein>
<dbReference type="EMBL" id="CAJVPW010021592">
    <property type="protein sequence ID" value="CAG8694079.1"/>
    <property type="molecule type" value="Genomic_DNA"/>
</dbReference>
<name>A0ACA9P8M4_9GLOM</name>
<organism evidence="1 2">
    <name type="scientific">Cetraspora pellucida</name>
    <dbReference type="NCBI Taxonomy" id="1433469"/>
    <lineage>
        <taxon>Eukaryota</taxon>
        <taxon>Fungi</taxon>
        <taxon>Fungi incertae sedis</taxon>
        <taxon>Mucoromycota</taxon>
        <taxon>Glomeromycotina</taxon>
        <taxon>Glomeromycetes</taxon>
        <taxon>Diversisporales</taxon>
        <taxon>Gigasporaceae</taxon>
        <taxon>Cetraspora</taxon>
    </lineage>
</organism>
<feature type="non-terminal residue" evidence="1">
    <location>
        <position position="110"/>
    </location>
</feature>
<keyword evidence="2" id="KW-1185">Reference proteome</keyword>
<reference evidence="1" key="1">
    <citation type="submission" date="2021-06" db="EMBL/GenBank/DDBJ databases">
        <authorList>
            <person name="Kallberg Y."/>
            <person name="Tangrot J."/>
            <person name="Rosling A."/>
        </authorList>
    </citation>
    <scope>NUCLEOTIDE SEQUENCE</scope>
    <source>
        <strain evidence="1">28 12/20/2015</strain>
    </source>
</reference>
<dbReference type="Proteomes" id="UP000789366">
    <property type="component" value="Unassembled WGS sequence"/>
</dbReference>
<gene>
    <name evidence="1" type="ORF">SPELUC_LOCUS10916</name>
</gene>
<sequence length="110" mass="12491">MSYHLLMKFSRDFCQLLESAAFYDVIIRVGKDDNVKEFQAHSLILRARSTYFRSTLAGDKSKPEYDKIIVNKSNISEAAFEVILSGKVDFMNCEGQQTLDLLFAADELGI</sequence>
<evidence type="ECO:0000313" key="2">
    <source>
        <dbReference type="Proteomes" id="UP000789366"/>
    </source>
</evidence>
<comment type="caution">
    <text evidence="1">The sequence shown here is derived from an EMBL/GenBank/DDBJ whole genome shotgun (WGS) entry which is preliminary data.</text>
</comment>
<accession>A0ACA9P8M4</accession>
<proteinExistence type="predicted"/>
<evidence type="ECO:0000313" key="1">
    <source>
        <dbReference type="EMBL" id="CAG8694079.1"/>
    </source>
</evidence>